<evidence type="ECO:0008006" key="3">
    <source>
        <dbReference type="Google" id="ProtNLM"/>
    </source>
</evidence>
<dbReference type="Proteomes" id="UP000663193">
    <property type="component" value="Chromosome 11"/>
</dbReference>
<gene>
    <name evidence="1" type="ORF">JI435_152980</name>
</gene>
<proteinExistence type="predicted"/>
<dbReference type="EMBL" id="CP069033">
    <property type="protein sequence ID" value="QRD01107.1"/>
    <property type="molecule type" value="Genomic_DNA"/>
</dbReference>
<organism evidence="1 2">
    <name type="scientific">Phaeosphaeria nodorum (strain SN15 / ATCC MYA-4574 / FGSC 10173)</name>
    <name type="common">Glume blotch fungus</name>
    <name type="synonym">Parastagonospora nodorum</name>
    <dbReference type="NCBI Taxonomy" id="321614"/>
    <lineage>
        <taxon>Eukaryota</taxon>
        <taxon>Fungi</taxon>
        <taxon>Dikarya</taxon>
        <taxon>Ascomycota</taxon>
        <taxon>Pezizomycotina</taxon>
        <taxon>Dothideomycetes</taxon>
        <taxon>Pleosporomycetidae</taxon>
        <taxon>Pleosporales</taxon>
        <taxon>Pleosporineae</taxon>
        <taxon>Phaeosphaeriaceae</taxon>
        <taxon>Parastagonospora</taxon>
    </lineage>
</organism>
<sequence>MSYLLKVPVEIQVCIAEACSTADLKQLCETCQLLRERILPELYRTIDLSSHNVDEVCEPWGRDAGEVNVLPTFSERYWRYFDKEAFWRQKKFVETMQRKPMYARHVRRLRWTVLDTTRCYWGKPEKPDSGNKTDEEHDDAPLYVPEDEPLWNIFQSFTNITHVDFCWVRAWREVTLPGYLFPSATSIRLSGCMSRELAACILRPQLPNDSNITHLELNGISQWAEATPPMPTIAHLRDRQAYIKDHYHDHKPVRNSRQMIDALDPLISHCPHLISLRIAILGPCEEQGPDSREERLYQSCARFISSVRKTLRKLDFEQGYSFNEQVQWDRPSTERKKIFPRPMDRIFARFILPVLMDAPWPHMEKMVIRGVGESTREYTEEYPMPADTEDVEYTDFGGCYQEDRGIRTQFWAFDVTVKSFPSAAQMQLDLQALIPQAVVVVEEDGEQDFESFLEDSYGIDNDSDLRA</sequence>
<evidence type="ECO:0000313" key="1">
    <source>
        <dbReference type="EMBL" id="QRD01107.1"/>
    </source>
</evidence>
<dbReference type="OrthoDB" id="4252443at2759"/>
<reference evidence="2" key="1">
    <citation type="journal article" date="2021" name="BMC Genomics">
        <title>Chromosome-level genome assembly and manually-curated proteome of model necrotroph Parastagonospora nodorum Sn15 reveals a genome-wide trove of candidate effector homologs, and redundancy of virulence-related functions within an accessory chromosome.</title>
        <authorList>
            <person name="Bertazzoni S."/>
            <person name="Jones D.A.B."/>
            <person name="Phan H.T."/>
            <person name="Tan K.-C."/>
            <person name="Hane J.K."/>
        </authorList>
    </citation>
    <scope>NUCLEOTIDE SEQUENCE [LARGE SCALE GENOMIC DNA]</scope>
    <source>
        <strain evidence="2">SN15 / ATCC MYA-4574 / FGSC 10173)</strain>
    </source>
</reference>
<accession>A0A7U2F9P0</accession>
<dbReference type="VEuPathDB" id="FungiDB:JI435_152980"/>
<evidence type="ECO:0000313" key="2">
    <source>
        <dbReference type="Proteomes" id="UP000663193"/>
    </source>
</evidence>
<dbReference type="AlphaFoldDB" id="A0A7U2F9P0"/>
<keyword evidence="2" id="KW-1185">Reference proteome</keyword>
<protein>
    <recommendedName>
        <fullName evidence="3">F-box domain-containing protein</fullName>
    </recommendedName>
</protein>
<name>A0A7U2F9P0_PHANO</name>